<dbReference type="Proteomes" id="UP001217417">
    <property type="component" value="Unassembled WGS sequence"/>
</dbReference>
<dbReference type="PANTHER" id="PTHR45458:SF3">
    <property type="entry name" value="CHAIN DEHYDROGENASE (ATSC), PUTATIVE-RELATED"/>
    <property type="match status" value="1"/>
</dbReference>
<evidence type="ECO:0000313" key="2">
    <source>
        <dbReference type="Proteomes" id="UP001217417"/>
    </source>
</evidence>
<gene>
    <name evidence="1" type="ORF">POJ06DRAFT_268976</name>
</gene>
<evidence type="ECO:0000313" key="1">
    <source>
        <dbReference type="EMBL" id="KAJ8100105.1"/>
    </source>
</evidence>
<dbReference type="SUPFAM" id="SSF51735">
    <property type="entry name" value="NAD(P)-binding Rossmann-fold domains"/>
    <property type="match status" value="1"/>
</dbReference>
<dbReference type="RefSeq" id="XP_056043555.1">
    <property type="nucleotide sequence ID" value="XM_056189347.1"/>
</dbReference>
<dbReference type="PANTHER" id="PTHR45458">
    <property type="entry name" value="SHORT-CHAIN DEHYDROGENASE/REDUCTASE SDR"/>
    <property type="match status" value="1"/>
</dbReference>
<dbReference type="InterPro" id="IPR052184">
    <property type="entry name" value="SDR_enzymes"/>
</dbReference>
<name>A0AAD7VTF6_9ASCO</name>
<dbReference type="PRINTS" id="PR00081">
    <property type="entry name" value="GDHRDH"/>
</dbReference>
<comment type="caution">
    <text evidence="1">The sequence shown here is derived from an EMBL/GenBank/DDBJ whole genome shotgun (WGS) entry which is preliminary data.</text>
</comment>
<accession>A0AAD7VTF6</accession>
<dbReference type="GO" id="GO:0016616">
    <property type="term" value="F:oxidoreductase activity, acting on the CH-OH group of donors, NAD or NADP as acceptor"/>
    <property type="evidence" value="ECO:0007669"/>
    <property type="project" value="TreeGrafter"/>
</dbReference>
<dbReference type="InterPro" id="IPR002347">
    <property type="entry name" value="SDR_fam"/>
</dbReference>
<dbReference type="InterPro" id="IPR036291">
    <property type="entry name" value="NAD(P)-bd_dom_sf"/>
</dbReference>
<keyword evidence="2" id="KW-1185">Reference proteome</keyword>
<dbReference type="Gene3D" id="3.40.50.720">
    <property type="entry name" value="NAD(P)-binding Rossmann-like Domain"/>
    <property type="match status" value="1"/>
</dbReference>
<dbReference type="EMBL" id="JARPMG010000006">
    <property type="protein sequence ID" value="KAJ8100105.1"/>
    <property type="molecule type" value="Genomic_DNA"/>
</dbReference>
<proteinExistence type="predicted"/>
<reference evidence="1" key="1">
    <citation type="submission" date="2023-03" db="EMBL/GenBank/DDBJ databases">
        <title>Near-Complete genome sequence of Lipomyces tetrasporous NRRL Y-64009, an oleaginous yeast capable of growing on lignocellulosic hydrolysates.</title>
        <authorList>
            <consortium name="Lawrence Berkeley National Laboratory"/>
            <person name="Jagtap S.S."/>
            <person name="Liu J.-J."/>
            <person name="Walukiewicz H.E."/>
            <person name="Pangilinan J."/>
            <person name="Lipzen A."/>
            <person name="Ahrendt S."/>
            <person name="Koriabine M."/>
            <person name="Cobaugh K."/>
            <person name="Salamov A."/>
            <person name="Yoshinaga Y."/>
            <person name="Ng V."/>
            <person name="Daum C."/>
            <person name="Grigoriev I.V."/>
            <person name="Slininger P.J."/>
            <person name="Dien B.S."/>
            <person name="Jin Y.-S."/>
            <person name="Rao C.V."/>
        </authorList>
    </citation>
    <scope>NUCLEOTIDE SEQUENCE</scope>
    <source>
        <strain evidence="1">NRRL Y-64009</strain>
    </source>
</reference>
<organism evidence="1 2">
    <name type="scientific">Lipomyces tetrasporus</name>
    <dbReference type="NCBI Taxonomy" id="54092"/>
    <lineage>
        <taxon>Eukaryota</taxon>
        <taxon>Fungi</taxon>
        <taxon>Dikarya</taxon>
        <taxon>Ascomycota</taxon>
        <taxon>Saccharomycotina</taxon>
        <taxon>Lipomycetes</taxon>
        <taxon>Lipomycetales</taxon>
        <taxon>Lipomycetaceae</taxon>
        <taxon>Lipomyces</taxon>
    </lineage>
</organism>
<sequence>MTSKVVIITGANKGIGLALATQFSELGYTVIATVRAKAKIAGTAIACSPNVKFVEMDASDYGTIDSAVAEIGMIAPDGVDQTGMCNLGVHNIGRGSDESDVKSLDPAELETHFKVNVVSPSYFTSKLIPLLEKGQSKKIIFISSVVSSQAVTKQNADFFTAAGVIPGYASSKSALNMIALYFHNQLKPLGFTVVPIHPGVVLTSMYVTGPAITPEESASNVRGVVEPLSPTDEFLLRNYDGSILPW</sequence>
<evidence type="ECO:0008006" key="3">
    <source>
        <dbReference type="Google" id="ProtNLM"/>
    </source>
</evidence>
<dbReference type="GeneID" id="80884513"/>
<dbReference type="AlphaFoldDB" id="A0AAD7VTF6"/>
<dbReference type="Pfam" id="PF00106">
    <property type="entry name" value="adh_short"/>
    <property type="match status" value="1"/>
</dbReference>
<protein>
    <recommendedName>
        <fullName evidence="3">NAD(P)-binding protein</fullName>
    </recommendedName>
</protein>